<dbReference type="PANTHER" id="PTHR34580">
    <property type="match status" value="1"/>
</dbReference>
<evidence type="ECO:0000259" key="1">
    <source>
        <dbReference type="Pfam" id="PF13280"/>
    </source>
</evidence>
<organism evidence="3 4">
    <name type="scientific">Fulvivirga kasyanovii</name>
    <dbReference type="NCBI Taxonomy" id="396812"/>
    <lineage>
        <taxon>Bacteria</taxon>
        <taxon>Pseudomonadati</taxon>
        <taxon>Bacteroidota</taxon>
        <taxon>Cytophagia</taxon>
        <taxon>Cytophagales</taxon>
        <taxon>Fulvivirgaceae</taxon>
        <taxon>Fulvivirga</taxon>
    </lineage>
</organism>
<gene>
    <name evidence="3" type="ORF">E1163_27420</name>
</gene>
<feature type="domain" description="WCX" evidence="2">
    <location>
        <begin position="253"/>
        <end position="330"/>
    </location>
</feature>
<dbReference type="InterPro" id="IPR026881">
    <property type="entry name" value="WYL_dom"/>
</dbReference>
<name>A0ABW9RY73_9BACT</name>
<dbReference type="EMBL" id="SMLW01000671">
    <property type="protein sequence ID" value="MTI28720.1"/>
    <property type="molecule type" value="Genomic_DNA"/>
</dbReference>
<protein>
    <submittedName>
        <fullName evidence="3">WYL domain-containing protein</fullName>
    </submittedName>
</protein>
<dbReference type="Pfam" id="PF25583">
    <property type="entry name" value="WCX"/>
    <property type="match status" value="1"/>
</dbReference>
<sequence length="573" mass="66047">MPVNRNALIRYKTIDNCLRNRYRLWTLDDLIEACSDALYEYEGIDKGVSRRTVQMDIQMMRSDKLGYHAPIIVKDKKYYTYEDPDYTITNIPLTDQDLGKLTEVVDILKQFKGFTHFQELSGMVQKLEDKIHVSKTKERPVIDIEKNENLKGLEHIDPLYQAIISKKCIELTYQSFKARTSNTFVFNPALLKEFRNRWFVLGKKKSKDPFLLLALDRIEDIKESDQPCISFDEASISNFFKDVVGVSVNNGEEPQEIKLLINHSNAPYVLTKPIHHSQQLVEKNDEGIVISLRVQHNFELEREILGFGDYVKVLSPSRLRSRIKERLAHAIDLYSTELNKSRVKHFGKKLEAKGTVTVNHVYTRKEISKMGSLLHHYRSANPFDNQQVYAIRGLLSKIPELRVFLLNRNMKTILSNIDGNLFLTKALFFNKPAQSNWYVTWHQDKTINVLEKKETEGFSGWTKKEDHYGVVPPEEILRNTVTVRIHLDDTTEENGALKVMTGSHNKILNDEEVGLITGNGIASTIEVMSGGIQLMKPLLLHASSKTTNNKNRRVIHLEFNSMELPDGLEWAEK</sequence>
<dbReference type="PROSITE" id="PS52050">
    <property type="entry name" value="WYL"/>
    <property type="match status" value="1"/>
</dbReference>
<dbReference type="Pfam" id="PF05721">
    <property type="entry name" value="PhyH"/>
    <property type="match status" value="1"/>
</dbReference>
<keyword evidence="4" id="KW-1185">Reference proteome</keyword>
<feature type="domain" description="WYL" evidence="1">
    <location>
        <begin position="154"/>
        <end position="222"/>
    </location>
</feature>
<dbReference type="InterPro" id="IPR051534">
    <property type="entry name" value="CBASS_pafABC_assoc_protein"/>
</dbReference>
<dbReference type="PANTHER" id="PTHR34580:SF9">
    <property type="entry name" value="SLL5097 PROTEIN"/>
    <property type="match status" value="1"/>
</dbReference>
<dbReference type="Gene3D" id="2.60.120.620">
    <property type="entry name" value="q2cbj1_9rhob like domain"/>
    <property type="match status" value="1"/>
</dbReference>
<dbReference type="InterPro" id="IPR008775">
    <property type="entry name" value="Phytyl_CoA_dOase-like"/>
</dbReference>
<dbReference type="Proteomes" id="UP000798808">
    <property type="component" value="Unassembled WGS sequence"/>
</dbReference>
<proteinExistence type="predicted"/>
<dbReference type="InterPro" id="IPR057727">
    <property type="entry name" value="WCX_dom"/>
</dbReference>
<comment type="caution">
    <text evidence="3">The sequence shown here is derived from an EMBL/GenBank/DDBJ whole genome shotgun (WGS) entry which is preliminary data.</text>
</comment>
<evidence type="ECO:0000259" key="2">
    <source>
        <dbReference type="Pfam" id="PF25583"/>
    </source>
</evidence>
<accession>A0ABW9RY73</accession>
<dbReference type="SUPFAM" id="SSF51197">
    <property type="entry name" value="Clavaminate synthase-like"/>
    <property type="match status" value="1"/>
</dbReference>
<evidence type="ECO:0000313" key="3">
    <source>
        <dbReference type="EMBL" id="MTI28720.1"/>
    </source>
</evidence>
<dbReference type="Pfam" id="PF13280">
    <property type="entry name" value="WYL"/>
    <property type="match status" value="1"/>
</dbReference>
<evidence type="ECO:0000313" key="4">
    <source>
        <dbReference type="Proteomes" id="UP000798808"/>
    </source>
</evidence>
<dbReference type="RefSeq" id="WP_155176521.1">
    <property type="nucleotide sequence ID" value="NZ_BAAAFL010000049.1"/>
</dbReference>
<reference evidence="3 4" key="1">
    <citation type="submission" date="2019-02" db="EMBL/GenBank/DDBJ databases">
        <authorList>
            <person name="Goldberg S.R."/>
            <person name="Haltli B.A."/>
            <person name="Correa H."/>
            <person name="Russell K.G."/>
        </authorList>
    </citation>
    <scope>NUCLEOTIDE SEQUENCE [LARGE SCALE GENOMIC DNA]</scope>
    <source>
        <strain evidence="3 4">JCM 16186</strain>
    </source>
</reference>